<proteinExistence type="predicted"/>
<sequence>MLETLTLYSFHLCQPIRSPHPRLTEGFSDHAGSTDAERSPRRYRILYNLHSALRDTNTHSDTIITQANNFQVRYKDDAPAALDEFLIDSITHRHIRSHSATSTKSFCTTYSCRQNRHSCNATHRTLKLSAIEAKNLPLTEDSNDGIFVQVHALGTTGGFQTSSVSCVPNAVWYDDIVLSDISSDTIVSFDVFKKVASEDTDSQYSFVWGGCFALYKLLRGKLDVSAEVQCSEEEPCICVGFPEYNKSIQLRFDVSENIVLR</sequence>
<protein>
    <submittedName>
        <fullName evidence="1">Uncharacterized protein</fullName>
    </submittedName>
</protein>
<evidence type="ECO:0000313" key="2">
    <source>
        <dbReference type="Proteomes" id="UP001497453"/>
    </source>
</evidence>
<reference evidence="2" key="1">
    <citation type="submission" date="2024-04" db="EMBL/GenBank/DDBJ databases">
        <authorList>
            <person name="Shaw F."/>
            <person name="Minotto A."/>
        </authorList>
    </citation>
    <scope>NUCLEOTIDE SEQUENCE [LARGE SCALE GENOMIC DNA]</scope>
</reference>
<name>A0ABP1DSP2_9APHY</name>
<gene>
    <name evidence="1" type="ORF">GFSPODELE1_LOCUS7721</name>
</gene>
<keyword evidence="2" id="KW-1185">Reference proteome</keyword>
<dbReference type="EMBL" id="OZ037948">
    <property type="protein sequence ID" value="CAL1710227.1"/>
    <property type="molecule type" value="Genomic_DNA"/>
</dbReference>
<evidence type="ECO:0000313" key="1">
    <source>
        <dbReference type="EMBL" id="CAL1710227.1"/>
    </source>
</evidence>
<accession>A0ABP1DSP2</accession>
<organism evidence="1 2">
    <name type="scientific">Somion occarium</name>
    <dbReference type="NCBI Taxonomy" id="3059160"/>
    <lineage>
        <taxon>Eukaryota</taxon>
        <taxon>Fungi</taxon>
        <taxon>Dikarya</taxon>
        <taxon>Basidiomycota</taxon>
        <taxon>Agaricomycotina</taxon>
        <taxon>Agaricomycetes</taxon>
        <taxon>Polyporales</taxon>
        <taxon>Cerrenaceae</taxon>
        <taxon>Somion</taxon>
    </lineage>
</organism>
<dbReference type="Proteomes" id="UP001497453">
    <property type="component" value="Chromosome 5"/>
</dbReference>